<proteinExistence type="predicted"/>
<dbReference type="EMBL" id="VSRR010030408">
    <property type="protein sequence ID" value="MPC70036.1"/>
    <property type="molecule type" value="Genomic_DNA"/>
</dbReference>
<reference evidence="1 2" key="1">
    <citation type="submission" date="2019-05" db="EMBL/GenBank/DDBJ databases">
        <title>Another draft genome of Portunus trituberculatus and its Hox gene families provides insights of decapod evolution.</title>
        <authorList>
            <person name="Jeong J.-H."/>
            <person name="Song I."/>
            <person name="Kim S."/>
            <person name="Choi T."/>
            <person name="Kim D."/>
            <person name="Ryu S."/>
            <person name="Kim W."/>
        </authorList>
    </citation>
    <scope>NUCLEOTIDE SEQUENCE [LARGE SCALE GENOMIC DNA]</scope>
    <source>
        <tissue evidence="1">Muscle</tissue>
    </source>
</reference>
<protein>
    <submittedName>
        <fullName evidence="1">Uncharacterized protein</fullName>
    </submittedName>
</protein>
<sequence>MNFPLALWPRRQQPCFSPQPPPPPLIPCRLAALTASPCFASPPQIKKSLRIASPISEKVVEQLTILVNSCITDVNK</sequence>
<dbReference type="Proteomes" id="UP000324222">
    <property type="component" value="Unassembled WGS sequence"/>
</dbReference>
<evidence type="ECO:0000313" key="2">
    <source>
        <dbReference type="Proteomes" id="UP000324222"/>
    </source>
</evidence>
<gene>
    <name evidence="1" type="ORF">E2C01_064271</name>
</gene>
<keyword evidence="2" id="KW-1185">Reference proteome</keyword>
<evidence type="ECO:0000313" key="1">
    <source>
        <dbReference type="EMBL" id="MPC70036.1"/>
    </source>
</evidence>
<comment type="caution">
    <text evidence="1">The sequence shown here is derived from an EMBL/GenBank/DDBJ whole genome shotgun (WGS) entry which is preliminary data.</text>
</comment>
<dbReference type="AlphaFoldDB" id="A0A5B7HJA8"/>
<name>A0A5B7HJA8_PORTR</name>
<organism evidence="1 2">
    <name type="scientific">Portunus trituberculatus</name>
    <name type="common">Swimming crab</name>
    <name type="synonym">Neptunus trituberculatus</name>
    <dbReference type="NCBI Taxonomy" id="210409"/>
    <lineage>
        <taxon>Eukaryota</taxon>
        <taxon>Metazoa</taxon>
        <taxon>Ecdysozoa</taxon>
        <taxon>Arthropoda</taxon>
        <taxon>Crustacea</taxon>
        <taxon>Multicrustacea</taxon>
        <taxon>Malacostraca</taxon>
        <taxon>Eumalacostraca</taxon>
        <taxon>Eucarida</taxon>
        <taxon>Decapoda</taxon>
        <taxon>Pleocyemata</taxon>
        <taxon>Brachyura</taxon>
        <taxon>Eubrachyura</taxon>
        <taxon>Portunoidea</taxon>
        <taxon>Portunidae</taxon>
        <taxon>Portuninae</taxon>
        <taxon>Portunus</taxon>
    </lineage>
</organism>
<accession>A0A5B7HJA8</accession>